<dbReference type="Gene3D" id="3.30.310.160">
    <property type="entry name" value="YycH protein, domain 2"/>
    <property type="match status" value="1"/>
</dbReference>
<dbReference type="CDD" id="cd15787">
    <property type="entry name" value="YycH_N"/>
    <property type="match status" value="1"/>
</dbReference>
<evidence type="ECO:0000313" key="3">
    <source>
        <dbReference type="EMBL" id="MXQ51615.1"/>
    </source>
</evidence>
<keyword evidence="4" id="KW-1185">Reference proteome</keyword>
<keyword evidence="1" id="KW-0812">Transmembrane</keyword>
<gene>
    <name evidence="3" type="ORF">GQ671_10110</name>
</gene>
<dbReference type="InterPro" id="IPR042274">
    <property type="entry name" value="YycH/YycI_2"/>
</dbReference>
<dbReference type="EMBL" id="WUUK01000004">
    <property type="protein sequence ID" value="MXQ51615.1"/>
    <property type="molecule type" value="Genomic_DNA"/>
</dbReference>
<dbReference type="Pfam" id="PF07435">
    <property type="entry name" value="YycH"/>
    <property type="match status" value="1"/>
</dbReference>
<keyword evidence="1" id="KW-0472">Membrane</keyword>
<evidence type="ECO:0000256" key="1">
    <source>
        <dbReference type="SAM" id="Phobius"/>
    </source>
</evidence>
<dbReference type="InterPro" id="IPR009996">
    <property type="entry name" value="YycH"/>
</dbReference>
<proteinExistence type="predicted"/>
<keyword evidence="1" id="KW-1133">Transmembrane helix</keyword>
<reference evidence="3 4" key="1">
    <citation type="submission" date="2019-12" db="EMBL/GenBank/DDBJ databases">
        <title>Salinicoccus cyprini sp. nov., isolated from gastro-intestinal tract of mirror carp, Cyprinus carpio var. specularis, collected from Gobind Sagar Reservoir, Himachal Pradesh, India.</title>
        <authorList>
            <person name="Talwar C."/>
            <person name="Singh A.K."/>
            <person name="Lal R."/>
            <person name="Negi R.K."/>
        </authorList>
    </citation>
    <scope>NUCLEOTIDE SEQUENCE [LARGE SCALE GENOMIC DNA]</scope>
    <source>
        <strain evidence="3 4">J-82</strain>
    </source>
</reference>
<dbReference type="OrthoDB" id="2382185at2"/>
<dbReference type="Proteomes" id="UP000436284">
    <property type="component" value="Unassembled WGS sequence"/>
</dbReference>
<protein>
    <recommendedName>
        <fullName evidence="2">Regulatory protein YycH domain-containing protein</fullName>
    </recommendedName>
</protein>
<dbReference type="AlphaFoldDB" id="A0A6N8U558"/>
<accession>A0A6N8U558</accession>
<organism evidence="3 4">
    <name type="scientific">Salinicoccus hispanicus</name>
    <dbReference type="NCBI Taxonomy" id="157225"/>
    <lineage>
        <taxon>Bacteria</taxon>
        <taxon>Bacillati</taxon>
        <taxon>Bacillota</taxon>
        <taxon>Bacilli</taxon>
        <taxon>Bacillales</taxon>
        <taxon>Staphylococcaceae</taxon>
        <taxon>Salinicoccus</taxon>
    </lineage>
</organism>
<name>A0A6N8U558_9STAP</name>
<sequence>MYRETVKSIILFTLVVSSAILTYMVWSYQPEFSQIDTSIESTSNTGQGEPLPFESVMRAYQLIWVNGEEARGTIDEDAVVGVREFLDGTRITDINVYNNMNRLDPTVKEDGSEEFLIVDYPSEMPAKSLFQILGFEYEETLPDYKFDRIVVDIASPQVTFFMLNEALDRVAVAQTDMESDYLLSIVNDYEDSFEDYTGLITNQQTANNKTAIYGPDAPGEVSVMSFLSAQISIDTINDILFMEDEVSVSQNENVYVYEAENGLATYNTDTYNYVYTNLNESLSSERDPHQTIQRSFNFLNSHIGLAPEHILFDYEEEGNQSIYRYTLNGYAVFSDEIAMTISTKYGSNALFEYERPLLYINAQVPSEETEKLARIEDVRYEIALNEALDLQKVSKITIGYNLRFSEEQTELNLVNFTPEWYVKYDGEWLRYNEGGLQ</sequence>
<evidence type="ECO:0000259" key="2">
    <source>
        <dbReference type="Pfam" id="PF07435"/>
    </source>
</evidence>
<evidence type="ECO:0000313" key="4">
    <source>
        <dbReference type="Proteomes" id="UP000436284"/>
    </source>
</evidence>
<comment type="caution">
    <text evidence="3">The sequence shown here is derived from an EMBL/GenBank/DDBJ whole genome shotgun (WGS) entry which is preliminary data.</text>
</comment>
<feature type="domain" description="Regulatory protein YycH" evidence="2">
    <location>
        <begin position="4"/>
        <end position="429"/>
    </location>
</feature>
<feature type="transmembrane region" description="Helical" evidence="1">
    <location>
        <begin position="9"/>
        <end position="28"/>
    </location>
</feature>